<dbReference type="GO" id="GO:0003735">
    <property type="term" value="F:structural constituent of ribosome"/>
    <property type="evidence" value="ECO:0007669"/>
    <property type="project" value="InterPro"/>
</dbReference>
<dbReference type="GO" id="GO:1990904">
    <property type="term" value="C:ribonucleoprotein complex"/>
    <property type="evidence" value="ECO:0007669"/>
    <property type="project" value="UniProtKB-KW"/>
</dbReference>
<comment type="function">
    <text evidence="5">One of the proteins that surrounds the polypeptide exit tunnel on the outside of the subunit.</text>
</comment>
<evidence type="ECO:0000256" key="4">
    <source>
        <dbReference type="ARBA" id="ARBA00035206"/>
    </source>
</evidence>
<feature type="region of interest" description="Disordered" evidence="6">
    <location>
        <begin position="1"/>
        <end position="24"/>
    </location>
</feature>
<dbReference type="EMBL" id="CP036316">
    <property type="protein sequence ID" value="QDT64598.1"/>
    <property type="molecule type" value="Genomic_DNA"/>
</dbReference>
<keyword evidence="2 5" id="KW-0689">Ribosomal protein</keyword>
<evidence type="ECO:0000256" key="6">
    <source>
        <dbReference type="SAM" id="MobiDB-lite"/>
    </source>
</evidence>
<evidence type="ECO:0000313" key="8">
    <source>
        <dbReference type="EMBL" id="QDT64598.1"/>
    </source>
</evidence>
<dbReference type="NCBIfam" id="TIGR01079">
    <property type="entry name" value="rplX_bact"/>
    <property type="match status" value="1"/>
</dbReference>
<dbReference type="GO" id="GO:0019843">
    <property type="term" value="F:rRNA binding"/>
    <property type="evidence" value="ECO:0007669"/>
    <property type="project" value="UniProtKB-UniRule"/>
</dbReference>
<keyword evidence="9" id="KW-1185">Reference proteome</keyword>
<dbReference type="InterPro" id="IPR014722">
    <property type="entry name" value="Rib_uL2_dom2"/>
</dbReference>
<dbReference type="Proteomes" id="UP000319976">
    <property type="component" value="Chromosome"/>
</dbReference>
<dbReference type="Gene3D" id="2.30.30.30">
    <property type="match status" value="1"/>
</dbReference>
<evidence type="ECO:0000256" key="3">
    <source>
        <dbReference type="ARBA" id="ARBA00023274"/>
    </source>
</evidence>
<evidence type="ECO:0000256" key="5">
    <source>
        <dbReference type="HAMAP-Rule" id="MF_01326"/>
    </source>
</evidence>
<protein>
    <recommendedName>
        <fullName evidence="4 5">Large ribosomal subunit protein uL24</fullName>
    </recommendedName>
</protein>
<accession>A0A517T8D2</accession>
<dbReference type="GO" id="GO:0005840">
    <property type="term" value="C:ribosome"/>
    <property type="evidence" value="ECO:0007669"/>
    <property type="project" value="UniProtKB-KW"/>
</dbReference>
<dbReference type="PANTHER" id="PTHR12903">
    <property type="entry name" value="MITOCHONDRIAL RIBOSOMAL PROTEIN L24"/>
    <property type="match status" value="1"/>
</dbReference>
<evidence type="ECO:0000313" key="9">
    <source>
        <dbReference type="Proteomes" id="UP000319976"/>
    </source>
</evidence>
<name>A0A517T8D2_9PLAN</name>
<dbReference type="KEGG" id="chya:V22_18330"/>
<keyword evidence="5" id="KW-0694">RNA-binding</keyword>
<dbReference type="OrthoDB" id="9807419at2"/>
<comment type="similarity">
    <text evidence="1 5">Belongs to the universal ribosomal protein uL24 family.</text>
</comment>
<evidence type="ECO:0000256" key="1">
    <source>
        <dbReference type="ARBA" id="ARBA00010618"/>
    </source>
</evidence>
<dbReference type="InterPro" id="IPR003256">
    <property type="entry name" value="Ribosomal_uL24"/>
</dbReference>
<dbReference type="SUPFAM" id="SSF50104">
    <property type="entry name" value="Translation proteins SH3-like domain"/>
    <property type="match status" value="1"/>
</dbReference>
<feature type="domain" description="Large ribosomal subunit protein uL24 C-terminal" evidence="7">
    <location>
        <begin position="39"/>
        <end position="102"/>
    </location>
</feature>
<dbReference type="Pfam" id="PF17136">
    <property type="entry name" value="ribosomal_L24"/>
    <property type="match status" value="1"/>
</dbReference>
<keyword evidence="3 5" id="KW-0687">Ribonucleoprotein</keyword>
<organism evidence="8 9">
    <name type="scientific">Calycomorphotria hydatis</name>
    <dbReference type="NCBI Taxonomy" id="2528027"/>
    <lineage>
        <taxon>Bacteria</taxon>
        <taxon>Pseudomonadati</taxon>
        <taxon>Planctomycetota</taxon>
        <taxon>Planctomycetia</taxon>
        <taxon>Planctomycetales</taxon>
        <taxon>Planctomycetaceae</taxon>
        <taxon>Calycomorphotria</taxon>
    </lineage>
</organism>
<dbReference type="InterPro" id="IPR008991">
    <property type="entry name" value="Translation_prot_SH3-like_sf"/>
</dbReference>
<dbReference type="GO" id="GO:0006412">
    <property type="term" value="P:translation"/>
    <property type="evidence" value="ECO:0007669"/>
    <property type="project" value="UniProtKB-UniRule"/>
</dbReference>
<dbReference type="AlphaFoldDB" id="A0A517T8D2"/>
<keyword evidence="5" id="KW-0699">rRNA-binding</keyword>
<gene>
    <name evidence="5 8" type="primary">rplX</name>
    <name evidence="8" type="ORF">V22_18330</name>
</gene>
<reference evidence="8 9" key="1">
    <citation type="submission" date="2019-02" db="EMBL/GenBank/DDBJ databases">
        <title>Deep-cultivation of Planctomycetes and their phenomic and genomic characterization uncovers novel biology.</title>
        <authorList>
            <person name="Wiegand S."/>
            <person name="Jogler M."/>
            <person name="Boedeker C."/>
            <person name="Pinto D."/>
            <person name="Vollmers J."/>
            <person name="Rivas-Marin E."/>
            <person name="Kohn T."/>
            <person name="Peeters S.H."/>
            <person name="Heuer A."/>
            <person name="Rast P."/>
            <person name="Oberbeckmann S."/>
            <person name="Bunk B."/>
            <person name="Jeske O."/>
            <person name="Meyerdierks A."/>
            <person name="Storesund J.E."/>
            <person name="Kallscheuer N."/>
            <person name="Luecker S."/>
            <person name="Lage O.M."/>
            <person name="Pohl T."/>
            <person name="Merkel B.J."/>
            <person name="Hornburger P."/>
            <person name="Mueller R.-W."/>
            <person name="Bruemmer F."/>
            <person name="Labrenz M."/>
            <person name="Spormann A.M."/>
            <person name="Op den Camp H."/>
            <person name="Overmann J."/>
            <person name="Amann R."/>
            <person name="Jetten M.S.M."/>
            <person name="Mascher T."/>
            <person name="Medema M.H."/>
            <person name="Devos D.P."/>
            <person name="Kaster A.-K."/>
            <person name="Ovreas L."/>
            <person name="Rohde M."/>
            <person name="Galperin M.Y."/>
            <person name="Jogler C."/>
        </authorList>
    </citation>
    <scope>NUCLEOTIDE SEQUENCE [LARGE SCALE GENOMIC DNA]</scope>
    <source>
        <strain evidence="8 9">V22</strain>
    </source>
</reference>
<comment type="subunit">
    <text evidence="5">Part of the 50S ribosomal subunit.</text>
</comment>
<evidence type="ECO:0000259" key="7">
    <source>
        <dbReference type="Pfam" id="PF17136"/>
    </source>
</evidence>
<proteinExistence type="inferred from homology"/>
<dbReference type="HAMAP" id="MF_01326_B">
    <property type="entry name" value="Ribosomal_uL24_B"/>
    <property type="match status" value="1"/>
</dbReference>
<dbReference type="InterPro" id="IPR057264">
    <property type="entry name" value="Ribosomal_uL24_C"/>
</dbReference>
<comment type="function">
    <text evidence="5">One of two assembly initiator proteins, it binds directly to the 5'-end of the 23S rRNA, where it nucleates assembly of the 50S subunit.</text>
</comment>
<evidence type="ECO:0000256" key="2">
    <source>
        <dbReference type="ARBA" id="ARBA00022980"/>
    </source>
</evidence>
<dbReference type="RefSeq" id="WP_145261898.1">
    <property type="nucleotide sequence ID" value="NZ_CP036316.1"/>
</dbReference>
<sequence>MKIRKGDSVLVTTGDDAGSTPRTVISVHGDEDKIVVQGVSMSYKHVKRGHPKSPQGGRLHIEKPISVSNVMYYCPSCNKPSRLGYRLTDEGAKERFCKSCNASAGEVSPAKKKPAATA</sequence>